<keyword evidence="1" id="KW-0808">Transferase</keyword>
<dbReference type="Ensembl" id="ENSNMLT00000036747.1">
    <property type="protein sequence ID" value="ENSNMLP00000033012.1"/>
    <property type="gene ID" value="ENSNMLG00000020590.1"/>
</dbReference>
<keyword evidence="1" id="KW-0547">Nucleotide-binding</keyword>
<dbReference type="AlphaFoldDB" id="A0A8C6U7H6"/>
<dbReference type="GO" id="GO:0005886">
    <property type="term" value="C:plasma membrane"/>
    <property type="evidence" value="ECO:0007669"/>
    <property type="project" value="TreeGrafter"/>
</dbReference>
<dbReference type="PROSITE" id="PS51455">
    <property type="entry name" value="PIPK"/>
    <property type="match status" value="1"/>
</dbReference>
<evidence type="ECO:0000256" key="1">
    <source>
        <dbReference type="PROSITE-ProRule" id="PRU00781"/>
    </source>
</evidence>
<dbReference type="GO" id="GO:0005524">
    <property type="term" value="F:ATP binding"/>
    <property type="evidence" value="ECO:0007669"/>
    <property type="project" value="UniProtKB-UniRule"/>
</dbReference>
<evidence type="ECO:0000259" key="2">
    <source>
        <dbReference type="PROSITE" id="PS51455"/>
    </source>
</evidence>
<organism evidence="3 4">
    <name type="scientific">Neogobius melanostomus</name>
    <name type="common">round goby</name>
    <dbReference type="NCBI Taxonomy" id="47308"/>
    <lineage>
        <taxon>Eukaryota</taxon>
        <taxon>Metazoa</taxon>
        <taxon>Chordata</taxon>
        <taxon>Craniata</taxon>
        <taxon>Vertebrata</taxon>
        <taxon>Euteleostomi</taxon>
        <taxon>Actinopterygii</taxon>
        <taxon>Neopterygii</taxon>
        <taxon>Teleostei</taxon>
        <taxon>Neoteleostei</taxon>
        <taxon>Acanthomorphata</taxon>
        <taxon>Gobiaria</taxon>
        <taxon>Gobiiformes</taxon>
        <taxon>Gobioidei</taxon>
        <taxon>Gobiidae</taxon>
        <taxon>Benthophilinae</taxon>
        <taxon>Neogobiini</taxon>
        <taxon>Neogobius</taxon>
    </lineage>
</organism>
<dbReference type="Gene3D" id="3.30.800.10">
    <property type="entry name" value="Phosphatidylinositol Phosphate Kinase II Beta"/>
    <property type="match status" value="1"/>
</dbReference>
<dbReference type="Pfam" id="PF01504">
    <property type="entry name" value="PIP5K"/>
    <property type="match status" value="1"/>
</dbReference>
<dbReference type="Gene3D" id="3.30.810.10">
    <property type="entry name" value="2-Layer Sandwich"/>
    <property type="match status" value="1"/>
</dbReference>
<dbReference type="PANTHER" id="PTHR23086:SF46">
    <property type="entry name" value="PHOSPHATIDYLINOSITOL 4-PHOSPHATE 5-KINASE-LIKE PROTEIN 1"/>
    <property type="match status" value="1"/>
</dbReference>
<dbReference type="SMART" id="SM00330">
    <property type="entry name" value="PIPKc"/>
    <property type="match status" value="1"/>
</dbReference>
<name>A0A8C6U7H6_9GOBI</name>
<accession>A0A8C6U7H6</accession>
<dbReference type="Proteomes" id="UP000694523">
    <property type="component" value="Unplaced"/>
</dbReference>
<dbReference type="InterPro" id="IPR027484">
    <property type="entry name" value="PInositol-4-P-5-kinase_N"/>
</dbReference>
<reference evidence="3" key="2">
    <citation type="submission" date="2025-09" db="UniProtKB">
        <authorList>
            <consortium name="Ensembl"/>
        </authorList>
    </citation>
    <scope>IDENTIFICATION</scope>
</reference>
<dbReference type="InterPro" id="IPR027483">
    <property type="entry name" value="PInositol-4-P-4/5-kinase_C_sf"/>
</dbReference>
<dbReference type="SUPFAM" id="SSF56104">
    <property type="entry name" value="SAICAR synthase-like"/>
    <property type="match status" value="1"/>
</dbReference>
<dbReference type="PANTHER" id="PTHR23086">
    <property type="entry name" value="PHOSPHATIDYLINOSITOL-4-PHOSPHATE 5-KINASE"/>
    <property type="match status" value="1"/>
</dbReference>
<feature type="domain" description="PIPK" evidence="2">
    <location>
        <begin position="1"/>
        <end position="315"/>
    </location>
</feature>
<dbReference type="InterPro" id="IPR002498">
    <property type="entry name" value="PInositol-4-P-4/5-kinase_core"/>
</dbReference>
<reference evidence="3" key="1">
    <citation type="submission" date="2025-08" db="UniProtKB">
        <authorList>
            <consortium name="Ensembl"/>
        </authorList>
    </citation>
    <scope>IDENTIFICATION</scope>
</reference>
<keyword evidence="4" id="KW-1185">Reference proteome</keyword>
<keyword evidence="1" id="KW-0418">Kinase</keyword>
<proteinExistence type="predicted"/>
<dbReference type="InterPro" id="IPR023610">
    <property type="entry name" value="PInositol-4/5-P-5/4-kinase"/>
</dbReference>
<keyword evidence="1" id="KW-0067">ATP-binding</keyword>
<sequence>LLSPSLAPLKSVLSPSLGFSLQTLAAPVFQFLRQSLHISEEQFMNTLCSEENYLQFISNSKSKADFFITHDKRFFLKTQSRREVKFLLNKLQPYVSHLDKFPHSLLVLFHHDLTDVFNVLQKYFIVMQSVFFPDERIDVRYDMKGCEVGRWTDPGTRETQVIKVLKDNNFQGQHISLGAEKDWFLEQVRADTEFLQSLNVLDYSLLLAQQPLHHDELERKHSLHLPAPGNPGEIPLQEFRAHHRRLLPVCENAVHVLDGPQQRYFVGIIDVFTVYGLKKRLEHLWKTLRFRGRDFSTVSPRKYAPRFCRWIRARTD</sequence>
<evidence type="ECO:0000313" key="4">
    <source>
        <dbReference type="Proteomes" id="UP000694523"/>
    </source>
</evidence>
<dbReference type="GO" id="GO:0016308">
    <property type="term" value="F:1-phosphatidylinositol-4-phosphate 5-kinase activity"/>
    <property type="evidence" value="ECO:0007669"/>
    <property type="project" value="TreeGrafter"/>
</dbReference>
<evidence type="ECO:0000313" key="3">
    <source>
        <dbReference type="Ensembl" id="ENSNMLP00000033012.1"/>
    </source>
</evidence>
<dbReference type="GO" id="GO:0046854">
    <property type="term" value="P:phosphatidylinositol phosphate biosynthetic process"/>
    <property type="evidence" value="ECO:0007669"/>
    <property type="project" value="TreeGrafter"/>
</dbReference>
<protein>
    <submittedName>
        <fullName evidence="3">Phosphatidylinositol-4-phosphate 5-kinase like 1</fullName>
    </submittedName>
</protein>